<keyword evidence="5" id="KW-0443">Lipid metabolism</keyword>
<feature type="domain" description="UDP-3-O-[3-hydroxymyristoyl] glucosamine N-acyltransferase non-repeat region" evidence="7">
    <location>
        <begin position="25"/>
        <end position="91"/>
    </location>
</feature>
<dbReference type="InterPro" id="IPR011004">
    <property type="entry name" value="Trimer_LpxA-like_sf"/>
</dbReference>
<protein>
    <submittedName>
        <fullName evidence="8">UDP-3-O-[3-hydroxymyristoyl] glucosamine N-acyltransferase</fullName>
    </submittedName>
</protein>
<dbReference type="AlphaFoldDB" id="A0A1K1QNQ1"/>
<keyword evidence="6 8" id="KW-0012">Acyltransferase</keyword>
<evidence type="ECO:0000256" key="3">
    <source>
        <dbReference type="ARBA" id="ARBA00022679"/>
    </source>
</evidence>
<dbReference type="SUPFAM" id="SSF51161">
    <property type="entry name" value="Trimeric LpxA-like enzymes"/>
    <property type="match status" value="1"/>
</dbReference>
<dbReference type="PANTHER" id="PTHR43378:SF2">
    <property type="entry name" value="UDP-3-O-ACYLGLUCOSAMINE N-ACYLTRANSFERASE 1, MITOCHONDRIAL-RELATED"/>
    <property type="match status" value="1"/>
</dbReference>
<keyword evidence="2" id="KW-0441">Lipid A biosynthesis</keyword>
<dbReference type="RefSeq" id="WP_072317940.1">
    <property type="nucleotide sequence ID" value="NZ_FPJE01000014.1"/>
</dbReference>
<gene>
    <name evidence="8" type="ORF">SAMN02927921_02733</name>
</gene>
<evidence type="ECO:0000259" key="7">
    <source>
        <dbReference type="Pfam" id="PF04613"/>
    </source>
</evidence>
<dbReference type="Gene3D" id="3.40.1390.10">
    <property type="entry name" value="MurE/MurF, N-terminal domain"/>
    <property type="match status" value="1"/>
</dbReference>
<name>A0A1K1QNQ1_9FLAO</name>
<evidence type="ECO:0000256" key="5">
    <source>
        <dbReference type="ARBA" id="ARBA00023098"/>
    </source>
</evidence>
<dbReference type="InterPro" id="IPR020573">
    <property type="entry name" value="UDP_GlcNAc_AcTrfase_non-rep"/>
</dbReference>
<evidence type="ECO:0000256" key="1">
    <source>
        <dbReference type="ARBA" id="ARBA00022516"/>
    </source>
</evidence>
<dbReference type="Pfam" id="PF00132">
    <property type="entry name" value="Hexapep"/>
    <property type="match status" value="2"/>
</dbReference>
<dbReference type="NCBIfam" id="NF002060">
    <property type="entry name" value="PRK00892.1"/>
    <property type="match status" value="1"/>
</dbReference>
<dbReference type="InterPro" id="IPR007691">
    <property type="entry name" value="LpxD"/>
</dbReference>
<keyword evidence="4" id="KW-0677">Repeat</keyword>
<dbReference type="GO" id="GO:0016020">
    <property type="term" value="C:membrane"/>
    <property type="evidence" value="ECO:0007669"/>
    <property type="project" value="GOC"/>
</dbReference>
<accession>A0A1K1QNQ1</accession>
<sequence>MKFSKVHTLRQIAAILDCEYVGREDFPVEGMNEIHVVERGDIVFVDHPKYYDKALQSAATVILINKKVECPEGKALLLSDDPFRDFNKLTDHFRPFERAGVAVAPTASVGKNTIIQPNVFIGNHVTIGDHCVIHPNVTIYDHTVIGDHVTIHAGTVLGADAFYYKKRPEGFDKLRSGGNVVIEDHVDLGASCTIDSGVSGSTRIGEGSKLDNQVHVGHDTVIGKKCLIASQTGIAGCVVIEDEVTIWGQVGMTSGITIGTKAVILAQSGISKSLEGHTTYFGYPAEEARKKYKELASIRKIPAIIALLDHRE</sequence>
<dbReference type="InterPro" id="IPR001451">
    <property type="entry name" value="Hexapep"/>
</dbReference>
<dbReference type="Proteomes" id="UP000182248">
    <property type="component" value="Unassembled WGS sequence"/>
</dbReference>
<evidence type="ECO:0000313" key="9">
    <source>
        <dbReference type="Proteomes" id="UP000182248"/>
    </source>
</evidence>
<evidence type="ECO:0000256" key="2">
    <source>
        <dbReference type="ARBA" id="ARBA00022556"/>
    </source>
</evidence>
<dbReference type="STRING" id="1150368.SAMN02927921_02733"/>
<keyword evidence="3 8" id="KW-0808">Transferase</keyword>
<keyword evidence="1" id="KW-0444">Lipid biosynthesis</keyword>
<dbReference type="GO" id="GO:0016410">
    <property type="term" value="F:N-acyltransferase activity"/>
    <property type="evidence" value="ECO:0007669"/>
    <property type="project" value="InterPro"/>
</dbReference>
<dbReference type="Pfam" id="PF04613">
    <property type="entry name" value="LpxD"/>
    <property type="match status" value="1"/>
</dbReference>
<dbReference type="GO" id="GO:0009245">
    <property type="term" value="P:lipid A biosynthetic process"/>
    <property type="evidence" value="ECO:0007669"/>
    <property type="project" value="UniProtKB-KW"/>
</dbReference>
<dbReference type="PANTHER" id="PTHR43378">
    <property type="entry name" value="UDP-3-O-ACYLGLUCOSAMINE N-ACYLTRANSFERASE"/>
    <property type="match status" value="1"/>
</dbReference>
<dbReference type="CDD" id="cd03352">
    <property type="entry name" value="LbH_LpxD"/>
    <property type="match status" value="1"/>
</dbReference>
<dbReference type="EMBL" id="FPJE01000014">
    <property type="protein sequence ID" value="SFW61583.1"/>
    <property type="molecule type" value="Genomic_DNA"/>
</dbReference>
<evidence type="ECO:0000256" key="4">
    <source>
        <dbReference type="ARBA" id="ARBA00022737"/>
    </source>
</evidence>
<dbReference type="Gene3D" id="2.160.10.10">
    <property type="entry name" value="Hexapeptide repeat proteins"/>
    <property type="match status" value="1"/>
</dbReference>
<organism evidence="8 9">
    <name type="scientific">Sinomicrobium oceani</name>
    <dbReference type="NCBI Taxonomy" id="1150368"/>
    <lineage>
        <taxon>Bacteria</taxon>
        <taxon>Pseudomonadati</taxon>
        <taxon>Bacteroidota</taxon>
        <taxon>Flavobacteriia</taxon>
        <taxon>Flavobacteriales</taxon>
        <taxon>Flavobacteriaceae</taxon>
        <taxon>Sinomicrobium</taxon>
    </lineage>
</organism>
<proteinExistence type="predicted"/>
<reference evidence="8 9" key="1">
    <citation type="submission" date="2016-11" db="EMBL/GenBank/DDBJ databases">
        <authorList>
            <person name="Jaros S."/>
            <person name="Januszkiewicz K."/>
            <person name="Wedrychowicz H."/>
        </authorList>
    </citation>
    <scope>NUCLEOTIDE SEQUENCE [LARGE SCALE GENOMIC DNA]</scope>
    <source>
        <strain evidence="8 9">CGMCC 1.12145</strain>
    </source>
</reference>
<dbReference type="OrthoDB" id="9784739at2"/>
<keyword evidence="9" id="KW-1185">Reference proteome</keyword>
<evidence type="ECO:0000313" key="8">
    <source>
        <dbReference type="EMBL" id="SFW61583.1"/>
    </source>
</evidence>
<evidence type="ECO:0000256" key="6">
    <source>
        <dbReference type="ARBA" id="ARBA00023315"/>
    </source>
</evidence>